<keyword evidence="5" id="KW-0808">Transferase</keyword>
<evidence type="ECO:0000313" key="12">
    <source>
        <dbReference type="EMBL" id="MBB5192000.1"/>
    </source>
</evidence>
<evidence type="ECO:0000256" key="3">
    <source>
        <dbReference type="ARBA" id="ARBA00022490"/>
    </source>
</evidence>
<evidence type="ECO:0000313" key="13">
    <source>
        <dbReference type="Proteomes" id="UP000543030"/>
    </source>
</evidence>
<dbReference type="PANTHER" id="PTHR36203:SF1">
    <property type="entry name" value="ASCORBATE-SPECIFIC PTS SYSTEM EIIA COMPONENT"/>
    <property type="match status" value="1"/>
</dbReference>
<gene>
    <name evidence="12" type="ORF">HNQ50_002737</name>
</gene>
<dbReference type="PROSITE" id="PS51094">
    <property type="entry name" value="PTS_EIIA_TYPE_2"/>
    <property type="match status" value="1"/>
</dbReference>
<accession>A0A840RHT3</accession>
<dbReference type="SUPFAM" id="SSF55804">
    <property type="entry name" value="Phoshotransferase/anion transport protein"/>
    <property type="match status" value="1"/>
</dbReference>
<keyword evidence="6" id="KW-0598">Phosphotransferase system</keyword>
<keyword evidence="7" id="KW-0418">Kinase</keyword>
<evidence type="ECO:0000256" key="9">
    <source>
        <dbReference type="ARBA" id="ARBA00041175"/>
    </source>
</evidence>
<reference evidence="12 13" key="1">
    <citation type="submission" date="2020-08" db="EMBL/GenBank/DDBJ databases">
        <title>Genomic Encyclopedia of Type Strains, Phase IV (KMG-IV): sequencing the most valuable type-strain genomes for metagenomic binning, comparative biology and taxonomic classification.</title>
        <authorList>
            <person name="Goeker M."/>
        </authorList>
    </citation>
    <scope>NUCLEOTIDE SEQUENCE [LARGE SCALE GENOMIC DNA]</scope>
    <source>
        <strain evidence="12 13">DSM 18233</strain>
    </source>
</reference>
<feature type="domain" description="PTS EIIA type-2" evidence="11">
    <location>
        <begin position="6"/>
        <end position="150"/>
    </location>
</feature>
<comment type="function">
    <text evidence="8">The phosphoenolpyruvate-dependent sugar phosphotransferase system (sugar PTS), a major carbohydrate active transport system, catalyzes the phosphorylation of incoming sugar substrates concomitantly with their translocation across the cell membrane. The enzyme II UlaABC PTS system is involved in ascorbate transport.</text>
</comment>
<dbReference type="InterPro" id="IPR002178">
    <property type="entry name" value="PTS_EIIA_type-2_dom"/>
</dbReference>
<evidence type="ECO:0000259" key="11">
    <source>
        <dbReference type="PROSITE" id="PS51094"/>
    </source>
</evidence>
<keyword evidence="2" id="KW-0813">Transport</keyword>
<dbReference type="Pfam" id="PF00359">
    <property type="entry name" value="PTS_EIIA_2"/>
    <property type="match status" value="1"/>
</dbReference>
<evidence type="ECO:0000256" key="1">
    <source>
        <dbReference type="ARBA" id="ARBA00004496"/>
    </source>
</evidence>
<dbReference type="GO" id="GO:0016301">
    <property type="term" value="F:kinase activity"/>
    <property type="evidence" value="ECO:0007669"/>
    <property type="project" value="UniProtKB-KW"/>
</dbReference>
<keyword evidence="13" id="KW-1185">Reference proteome</keyword>
<dbReference type="AlphaFoldDB" id="A0A840RHT3"/>
<sequence length="151" mass="16556">MKLRDSLVQHNSIVLQGHANTWQEAVALGTQRLETAGVVTPAYYDAILANVAELGPYFLLAPGLAMPHARPEYGVLQNGFALVTLKEPVRFGHADNDPVDLLITLAAVDARAHNEVGLMQVITLFDQADSFEQLRACRTVDDVLRVLDQTH</sequence>
<keyword evidence="4" id="KW-0597">Phosphoprotein</keyword>
<dbReference type="RefSeq" id="WP_184101554.1">
    <property type="nucleotide sequence ID" value="NZ_JACHHN010000005.1"/>
</dbReference>
<dbReference type="GO" id="GO:0005737">
    <property type="term" value="C:cytoplasm"/>
    <property type="evidence" value="ECO:0007669"/>
    <property type="project" value="UniProtKB-SubCell"/>
</dbReference>
<dbReference type="InterPro" id="IPR016152">
    <property type="entry name" value="PTrfase/Anion_transptr"/>
</dbReference>
<name>A0A840RHT3_9NEIS</name>
<proteinExistence type="predicted"/>
<evidence type="ECO:0000256" key="8">
    <source>
        <dbReference type="ARBA" id="ARBA00037387"/>
    </source>
</evidence>
<evidence type="ECO:0000256" key="6">
    <source>
        <dbReference type="ARBA" id="ARBA00022683"/>
    </source>
</evidence>
<dbReference type="CDD" id="cd00211">
    <property type="entry name" value="PTS_IIA_fru"/>
    <property type="match status" value="1"/>
</dbReference>
<dbReference type="Proteomes" id="UP000543030">
    <property type="component" value="Unassembled WGS sequence"/>
</dbReference>
<evidence type="ECO:0000256" key="5">
    <source>
        <dbReference type="ARBA" id="ARBA00022679"/>
    </source>
</evidence>
<comment type="caution">
    <text evidence="12">The sequence shown here is derived from an EMBL/GenBank/DDBJ whole genome shotgun (WGS) entry which is preliminary data.</text>
</comment>
<dbReference type="EMBL" id="JACHHN010000005">
    <property type="protein sequence ID" value="MBB5192000.1"/>
    <property type="molecule type" value="Genomic_DNA"/>
</dbReference>
<dbReference type="InterPro" id="IPR051351">
    <property type="entry name" value="Ascorbate-PTS_EIIA_comp"/>
</dbReference>
<evidence type="ECO:0000256" key="7">
    <source>
        <dbReference type="ARBA" id="ARBA00022777"/>
    </source>
</evidence>
<evidence type="ECO:0000256" key="10">
    <source>
        <dbReference type="ARBA" id="ARBA00042072"/>
    </source>
</evidence>
<keyword evidence="3" id="KW-0963">Cytoplasm</keyword>
<protein>
    <recommendedName>
        <fullName evidence="9">Ascorbate-specific PTS system EIIA component</fullName>
    </recommendedName>
    <alternativeName>
        <fullName evidence="10">Ascorbate-specific phosphotransferase enzyme IIA component</fullName>
    </alternativeName>
</protein>
<dbReference type="PROSITE" id="PS00372">
    <property type="entry name" value="PTS_EIIA_TYPE_2_HIS"/>
    <property type="match status" value="1"/>
</dbReference>
<evidence type="ECO:0000256" key="2">
    <source>
        <dbReference type="ARBA" id="ARBA00022448"/>
    </source>
</evidence>
<dbReference type="Gene3D" id="3.40.930.10">
    <property type="entry name" value="Mannitol-specific EII, Chain A"/>
    <property type="match status" value="1"/>
</dbReference>
<dbReference type="GO" id="GO:0009401">
    <property type="term" value="P:phosphoenolpyruvate-dependent sugar phosphotransferase system"/>
    <property type="evidence" value="ECO:0007669"/>
    <property type="project" value="UniProtKB-KW"/>
</dbReference>
<evidence type="ECO:0000256" key="4">
    <source>
        <dbReference type="ARBA" id="ARBA00022553"/>
    </source>
</evidence>
<organism evidence="12 13">
    <name type="scientific">Silvimonas terrae</name>
    <dbReference type="NCBI Taxonomy" id="300266"/>
    <lineage>
        <taxon>Bacteria</taxon>
        <taxon>Pseudomonadati</taxon>
        <taxon>Pseudomonadota</taxon>
        <taxon>Betaproteobacteria</taxon>
        <taxon>Neisseriales</taxon>
        <taxon>Chitinibacteraceae</taxon>
        <taxon>Silvimonas</taxon>
    </lineage>
</organism>
<dbReference type="NCBIfam" id="NF007694">
    <property type="entry name" value="PRK10372.1"/>
    <property type="match status" value="1"/>
</dbReference>
<comment type="subcellular location">
    <subcellularLocation>
        <location evidence="1">Cytoplasm</location>
    </subcellularLocation>
</comment>
<dbReference type="PANTHER" id="PTHR36203">
    <property type="entry name" value="ASCORBATE-SPECIFIC PTS SYSTEM EIIA COMPONENT"/>
    <property type="match status" value="1"/>
</dbReference>